<feature type="compositionally biased region" description="Basic residues" evidence="1">
    <location>
        <begin position="15"/>
        <end position="26"/>
    </location>
</feature>
<dbReference type="InterPro" id="IPR003599">
    <property type="entry name" value="Ig_sub"/>
</dbReference>
<gene>
    <name evidence="4" type="primary">LOC116356194</name>
</gene>
<accession>A0A8C7DM70</accession>
<dbReference type="GO" id="GO:0042110">
    <property type="term" value="P:T cell activation"/>
    <property type="evidence" value="ECO:0007669"/>
    <property type="project" value="TreeGrafter"/>
</dbReference>
<dbReference type="AlphaFoldDB" id="A0A8C7DM70"/>
<dbReference type="Pfam" id="PF07686">
    <property type="entry name" value="V-set"/>
    <property type="match status" value="1"/>
</dbReference>
<dbReference type="GO" id="GO:0009897">
    <property type="term" value="C:external side of plasma membrane"/>
    <property type="evidence" value="ECO:0007669"/>
    <property type="project" value="TreeGrafter"/>
</dbReference>
<keyword evidence="2" id="KW-1133">Transmembrane helix</keyword>
<dbReference type="GeneTree" id="ENSGT01140000282606"/>
<evidence type="ECO:0000313" key="4">
    <source>
        <dbReference type="Ensembl" id="ENSOKIP00005021702.1"/>
    </source>
</evidence>
<reference evidence="4" key="1">
    <citation type="submission" date="2025-08" db="UniProtKB">
        <authorList>
            <consortium name="Ensembl"/>
        </authorList>
    </citation>
    <scope>IDENTIFICATION</scope>
</reference>
<feature type="region of interest" description="Disordered" evidence="1">
    <location>
        <begin position="375"/>
        <end position="401"/>
    </location>
</feature>
<dbReference type="InterPro" id="IPR007110">
    <property type="entry name" value="Ig-like_dom"/>
</dbReference>
<feature type="domain" description="Ig-like" evidence="3">
    <location>
        <begin position="78"/>
        <end position="152"/>
    </location>
</feature>
<feature type="transmembrane region" description="Helical" evidence="2">
    <location>
        <begin position="288"/>
        <end position="310"/>
    </location>
</feature>
<organism evidence="4 5">
    <name type="scientific">Oncorhynchus kisutch</name>
    <name type="common">Coho salmon</name>
    <name type="synonym">Salmo kisutch</name>
    <dbReference type="NCBI Taxonomy" id="8019"/>
    <lineage>
        <taxon>Eukaryota</taxon>
        <taxon>Metazoa</taxon>
        <taxon>Chordata</taxon>
        <taxon>Craniata</taxon>
        <taxon>Vertebrata</taxon>
        <taxon>Euteleostomi</taxon>
        <taxon>Actinopterygii</taxon>
        <taxon>Neopterygii</taxon>
        <taxon>Teleostei</taxon>
        <taxon>Protacanthopterygii</taxon>
        <taxon>Salmoniformes</taxon>
        <taxon>Salmonidae</taxon>
        <taxon>Salmoninae</taxon>
        <taxon>Oncorhynchus</taxon>
    </lineage>
</organism>
<dbReference type="Ensembl" id="ENSOKIT00005023071.1">
    <property type="protein sequence ID" value="ENSOKIP00005021702.1"/>
    <property type="gene ID" value="ENSOKIG00005009557.1"/>
</dbReference>
<evidence type="ECO:0000256" key="1">
    <source>
        <dbReference type="SAM" id="MobiDB-lite"/>
    </source>
</evidence>
<feature type="compositionally biased region" description="Basic and acidic residues" evidence="1">
    <location>
        <begin position="27"/>
        <end position="41"/>
    </location>
</feature>
<keyword evidence="2" id="KW-0472">Membrane</keyword>
<sequence>MLLYGEKLIVLRHSDRGKRQRNTHTHTHTERGERQKQSRERERIMADIPQSFLGLLVTVLYLLTGVCGETLSMFSRVGDNVSLPCNNVVYPNCSSTTWIYTVNRTAIELVGLGKVKKQQQLNNIADRLSVASNCSLHVSDVRAEDVGLYTCQQFLAKTGPKHGGDAPVHLFVLTLFSTTPVTDLKPNVNMTLRCSLLTCKQHGTCRSRFSLSWDPKTGTNAQDTQDSSRDITLTVTLQKKDNNRKWTCTLTEEGNVKISIDFTSTFSASTTRPALSTTSPSSAGSQNLFLTVTVGLALAAAVCVTAVVIVRRRRDKNQVPTDNSIGLMAVNHSTPPTNEGKSQPADRITYASIDHFNQNPPHRVNANSKDAVMYASVMPSSGRGRETENPADPSSLYSTVK</sequence>
<dbReference type="PANTHER" id="PTHR11422">
    <property type="entry name" value="T-CELL SURFACE GLYCOPROTEIN CD4"/>
    <property type="match status" value="1"/>
</dbReference>
<dbReference type="Proteomes" id="UP000694557">
    <property type="component" value="Unassembled WGS sequence"/>
</dbReference>
<feature type="compositionally biased region" description="Polar residues" evidence="1">
    <location>
        <begin position="331"/>
        <end position="341"/>
    </location>
</feature>
<keyword evidence="5" id="KW-1185">Reference proteome</keyword>
<evidence type="ECO:0000313" key="5">
    <source>
        <dbReference type="Proteomes" id="UP000694557"/>
    </source>
</evidence>
<dbReference type="PROSITE" id="PS50835">
    <property type="entry name" value="IG_LIKE"/>
    <property type="match status" value="1"/>
</dbReference>
<evidence type="ECO:0000259" key="3">
    <source>
        <dbReference type="PROSITE" id="PS50835"/>
    </source>
</evidence>
<keyword evidence="2" id="KW-0812">Transmembrane</keyword>
<dbReference type="GO" id="GO:1990782">
    <property type="term" value="F:protein tyrosine kinase binding"/>
    <property type="evidence" value="ECO:0007669"/>
    <property type="project" value="TreeGrafter"/>
</dbReference>
<dbReference type="Gene3D" id="2.60.40.10">
    <property type="entry name" value="Immunoglobulins"/>
    <property type="match status" value="1"/>
</dbReference>
<dbReference type="SMART" id="SM00409">
    <property type="entry name" value="IG"/>
    <property type="match status" value="1"/>
</dbReference>
<evidence type="ECO:0000256" key="2">
    <source>
        <dbReference type="SAM" id="Phobius"/>
    </source>
</evidence>
<dbReference type="GO" id="GO:0042289">
    <property type="term" value="F:MHC class II protein binding"/>
    <property type="evidence" value="ECO:0007669"/>
    <property type="project" value="TreeGrafter"/>
</dbReference>
<dbReference type="InterPro" id="IPR013106">
    <property type="entry name" value="Ig_V-set"/>
</dbReference>
<dbReference type="InterPro" id="IPR013783">
    <property type="entry name" value="Ig-like_fold"/>
</dbReference>
<protein>
    <submittedName>
        <fullName evidence="4">Uncharacterized LOC109879219</fullName>
    </submittedName>
</protein>
<dbReference type="GO" id="GO:0035723">
    <property type="term" value="P:interleukin-15-mediated signaling pathway"/>
    <property type="evidence" value="ECO:0007669"/>
    <property type="project" value="TreeGrafter"/>
</dbReference>
<dbReference type="GO" id="GO:0070374">
    <property type="term" value="P:positive regulation of ERK1 and ERK2 cascade"/>
    <property type="evidence" value="ECO:0007669"/>
    <property type="project" value="TreeGrafter"/>
</dbReference>
<dbReference type="GO" id="GO:0045121">
    <property type="term" value="C:membrane raft"/>
    <property type="evidence" value="ECO:0007669"/>
    <property type="project" value="TreeGrafter"/>
</dbReference>
<feature type="region of interest" description="Disordered" evidence="1">
    <location>
        <begin position="15"/>
        <end position="41"/>
    </location>
</feature>
<dbReference type="PANTHER" id="PTHR11422:SF5">
    <property type="entry name" value="DIVERSE IMMUNOGLOBULIN DOMAIN-CONTAINING PROTEIN 1.1 ISOFORM X1-RELATED"/>
    <property type="match status" value="1"/>
</dbReference>
<feature type="region of interest" description="Disordered" evidence="1">
    <location>
        <begin position="319"/>
        <end position="344"/>
    </location>
</feature>
<dbReference type="InterPro" id="IPR036179">
    <property type="entry name" value="Ig-like_dom_sf"/>
</dbReference>
<name>A0A8C7DM70_ONCKI</name>
<dbReference type="SUPFAM" id="SSF48726">
    <property type="entry name" value="Immunoglobulin"/>
    <property type="match status" value="1"/>
</dbReference>
<reference evidence="4" key="2">
    <citation type="submission" date="2025-09" db="UniProtKB">
        <authorList>
            <consortium name="Ensembl"/>
        </authorList>
    </citation>
    <scope>IDENTIFICATION</scope>
</reference>
<proteinExistence type="predicted"/>